<name>A0A8X8BDT4_BRACI</name>
<feature type="region of interest" description="Disordered" evidence="1">
    <location>
        <begin position="117"/>
        <end position="138"/>
    </location>
</feature>
<dbReference type="Proteomes" id="UP000886595">
    <property type="component" value="Unassembled WGS sequence"/>
</dbReference>
<dbReference type="AlphaFoldDB" id="A0A8X8BDT4"/>
<evidence type="ECO:0000256" key="1">
    <source>
        <dbReference type="SAM" id="MobiDB-lite"/>
    </source>
</evidence>
<evidence type="ECO:0000313" key="2">
    <source>
        <dbReference type="EMBL" id="KAG2331180.1"/>
    </source>
</evidence>
<comment type="caution">
    <text evidence="2">The sequence shown here is derived from an EMBL/GenBank/DDBJ whole genome shotgun (WGS) entry which is preliminary data.</text>
</comment>
<evidence type="ECO:0000313" key="3">
    <source>
        <dbReference type="Proteomes" id="UP000886595"/>
    </source>
</evidence>
<gene>
    <name evidence="2" type="ORF">Bca52824_002360</name>
</gene>
<accession>A0A8X8BDT4</accession>
<dbReference type="EMBL" id="JAAMPC010000001">
    <property type="protein sequence ID" value="KAG2331180.1"/>
    <property type="molecule type" value="Genomic_DNA"/>
</dbReference>
<keyword evidence="3" id="KW-1185">Reference proteome</keyword>
<proteinExistence type="predicted"/>
<organism evidence="2 3">
    <name type="scientific">Brassica carinata</name>
    <name type="common">Ethiopian mustard</name>
    <name type="synonym">Abyssinian cabbage</name>
    <dbReference type="NCBI Taxonomy" id="52824"/>
    <lineage>
        <taxon>Eukaryota</taxon>
        <taxon>Viridiplantae</taxon>
        <taxon>Streptophyta</taxon>
        <taxon>Embryophyta</taxon>
        <taxon>Tracheophyta</taxon>
        <taxon>Spermatophyta</taxon>
        <taxon>Magnoliopsida</taxon>
        <taxon>eudicotyledons</taxon>
        <taxon>Gunneridae</taxon>
        <taxon>Pentapetalae</taxon>
        <taxon>rosids</taxon>
        <taxon>malvids</taxon>
        <taxon>Brassicales</taxon>
        <taxon>Brassicaceae</taxon>
        <taxon>Brassiceae</taxon>
        <taxon>Brassica</taxon>
    </lineage>
</organism>
<feature type="compositionally biased region" description="Acidic residues" evidence="1">
    <location>
        <begin position="129"/>
        <end position="138"/>
    </location>
</feature>
<reference evidence="2 3" key="1">
    <citation type="submission" date="2020-02" db="EMBL/GenBank/DDBJ databases">
        <authorList>
            <person name="Ma Q."/>
            <person name="Huang Y."/>
            <person name="Song X."/>
            <person name="Pei D."/>
        </authorList>
    </citation>
    <scope>NUCLEOTIDE SEQUENCE [LARGE SCALE GENOMIC DNA]</scope>
    <source>
        <strain evidence="2">Sxm20200214</strain>
        <tissue evidence="2">Leaf</tissue>
    </source>
</reference>
<sequence length="138" mass="14785">MLAQGWVSANQQYLMDVCTDEEIGLLPKNDVSEARAPHALCAASTEGTQSSTDSSAAPLNAVVPIDQRGVIRLDEGDLPLLSITKRVSIWNIGEGQGKSLDDGVYGDKPDRPRLVKAVGATNPNFPEPDPYDDYSDEG</sequence>
<protein>
    <submittedName>
        <fullName evidence="2">Uncharacterized protein</fullName>
    </submittedName>
</protein>